<dbReference type="RefSeq" id="WP_002814854.1">
    <property type="nucleotide sequence ID" value="NZ_GG693383.1"/>
</dbReference>
<dbReference type="Proteomes" id="UP000004283">
    <property type="component" value="Unassembled WGS sequence"/>
</dbReference>
<dbReference type="InterPro" id="IPR030392">
    <property type="entry name" value="S74_ICA"/>
</dbReference>
<evidence type="ECO:0000313" key="3">
    <source>
        <dbReference type="Proteomes" id="UP000004283"/>
    </source>
</evidence>
<proteinExistence type="predicted"/>
<feature type="non-terminal residue" evidence="2">
    <location>
        <position position="1"/>
    </location>
</feature>
<protein>
    <recommendedName>
        <fullName evidence="1">Peptidase S74 domain-containing protein</fullName>
    </recommendedName>
</protein>
<dbReference type="HOGENOM" id="CLU_646441_0_0_9"/>
<dbReference type="Pfam" id="PF07902">
    <property type="entry name" value="Gp58"/>
    <property type="match status" value="1"/>
</dbReference>
<organism evidence="2 3">
    <name type="scientific">Leuconostoc mesenteroides subsp. cremoris ATCC 19254</name>
    <dbReference type="NCBI Taxonomy" id="586220"/>
    <lineage>
        <taxon>Bacteria</taxon>
        <taxon>Bacillati</taxon>
        <taxon>Bacillota</taxon>
        <taxon>Bacilli</taxon>
        <taxon>Lactobacillales</taxon>
        <taxon>Lactobacillaceae</taxon>
        <taxon>Leuconostoc</taxon>
    </lineage>
</organism>
<dbReference type="InterPro" id="IPR012892">
    <property type="entry name" value="Gp58"/>
</dbReference>
<sequence length="424" mass="46214">LPTDWTPAPEDVQFDIAQVKITADSISNFVRDSSGNISYDFQTALSKTSIITGSTLASSIQNQTSSQISSAITDNNGKIISLINQDSSGVQIAGKNLAITADTTVDGNFWAKQVNAVKVNASNITAGTLNASDVNIINLDVNRLVGNVSNWILSQWTSATGSNVTIDGNGLYFAPGTSRMTTHGFEAWRSDGARSDGARFAAMGMVGSYAWETDAEINGMGLIAKYYDREHNDPGDPYRNEAWGADTIAIGALSPEWGRGYDYVEPFLIFPANEETGNRYYPDNGADTILAGRWLSIYTGLNMRGHAISYSSGYSLKENFDSVSGDIALEIFDNTDILTYDYKLDSNDMDDRTAAGMRNKVGFVINDNGQSPYKIDNRLVRYGNSRDDTVTVGYLMAAVKELHAKVKKLESLNAQEKNNATRYK</sequence>
<dbReference type="EMBL" id="ACKV01000033">
    <property type="protein sequence ID" value="EEJ42706.1"/>
    <property type="molecule type" value="Genomic_DNA"/>
</dbReference>
<dbReference type="AlphaFoldDB" id="C2KJ83"/>
<evidence type="ECO:0000313" key="2">
    <source>
        <dbReference type="EMBL" id="EEJ42706.1"/>
    </source>
</evidence>
<reference evidence="2 3" key="1">
    <citation type="submission" date="2009-04" db="EMBL/GenBank/DDBJ databases">
        <authorList>
            <person name="Qin X."/>
            <person name="Bachman B."/>
            <person name="Battles P."/>
            <person name="Bell A."/>
            <person name="Bess C."/>
            <person name="Bickham C."/>
            <person name="Chaboub L."/>
            <person name="Chen D."/>
            <person name="Coyle M."/>
            <person name="Deiros D.R."/>
            <person name="Dinh H."/>
            <person name="Forbes L."/>
            <person name="Fowler G."/>
            <person name="Francisco L."/>
            <person name="Fu Q."/>
            <person name="Gubbala S."/>
            <person name="Hale W."/>
            <person name="Han Y."/>
            <person name="Hemphill L."/>
            <person name="Highlander S.K."/>
            <person name="Hirani K."/>
            <person name="Hogues M."/>
            <person name="Jackson L."/>
            <person name="Jakkamsetti A."/>
            <person name="Javaid M."/>
            <person name="Jiang H."/>
            <person name="Korchina V."/>
            <person name="Kovar C."/>
            <person name="Lara F."/>
            <person name="Lee S."/>
            <person name="Mata R."/>
            <person name="Mathew T."/>
            <person name="Moen C."/>
            <person name="Morales K."/>
            <person name="Munidasa M."/>
            <person name="Nazareth L."/>
            <person name="Ngo R."/>
            <person name="Nguyen L."/>
            <person name="Okwuonu G."/>
            <person name="Ongeri F."/>
            <person name="Patil S."/>
            <person name="Petrosino J."/>
            <person name="Pham C."/>
            <person name="Pham P."/>
            <person name="Pu L.-L."/>
            <person name="Puazo M."/>
            <person name="Raj R."/>
            <person name="Reid J."/>
            <person name="Rouhana J."/>
            <person name="Saada N."/>
            <person name="Shang Y."/>
            <person name="Simmons D."/>
            <person name="Thornton R."/>
            <person name="Warren J."/>
            <person name="Weissenberger G."/>
            <person name="Zhang J."/>
            <person name="Zhang L."/>
            <person name="Zhou C."/>
            <person name="Zhu D."/>
            <person name="Muzny D."/>
            <person name="Worley K."/>
            <person name="Gibbs R."/>
        </authorList>
    </citation>
    <scope>NUCLEOTIDE SEQUENCE [LARGE SCALE GENOMIC DNA]</scope>
    <source>
        <strain evidence="2 3">ATCC 19254</strain>
    </source>
</reference>
<feature type="domain" description="Peptidase S74" evidence="1">
    <location>
        <begin position="312"/>
        <end position="413"/>
    </location>
</feature>
<comment type="caution">
    <text evidence="2">The sequence shown here is derived from an EMBL/GenBank/DDBJ whole genome shotgun (WGS) entry which is preliminary data.</text>
</comment>
<dbReference type="PROSITE" id="PS51688">
    <property type="entry name" value="ICA"/>
    <property type="match status" value="1"/>
</dbReference>
<name>C2KJ83_LEUMC</name>
<accession>C2KJ83</accession>
<evidence type="ECO:0000259" key="1">
    <source>
        <dbReference type="PROSITE" id="PS51688"/>
    </source>
</evidence>
<gene>
    <name evidence="2" type="ORF">HMPREF0555_0699</name>
</gene>